<organism evidence="2 3">
    <name type="scientific">Eumeta variegata</name>
    <name type="common">Bagworm moth</name>
    <name type="synonym">Eumeta japonica</name>
    <dbReference type="NCBI Taxonomy" id="151549"/>
    <lineage>
        <taxon>Eukaryota</taxon>
        <taxon>Metazoa</taxon>
        <taxon>Ecdysozoa</taxon>
        <taxon>Arthropoda</taxon>
        <taxon>Hexapoda</taxon>
        <taxon>Insecta</taxon>
        <taxon>Pterygota</taxon>
        <taxon>Neoptera</taxon>
        <taxon>Endopterygota</taxon>
        <taxon>Lepidoptera</taxon>
        <taxon>Glossata</taxon>
        <taxon>Ditrysia</taxon>
        <taxon>Tineoidea</taxon>
        <taxon>Psychidae</taxon>
        <taxon>Oiketicinae</taxon>
        <taxon>Eumeta</taxon>
    </lineage>
</organism>
<reference evidence="2 3" key="1">
    <citation type="journal article" date="2019" name="Commun. Biol.">
        <title>The bagworm genome reveals a unique fibroin gene that provides high tensile strength.</title>
        <authorList>
            <person name="Kono N."/>
            <person name="Nakamura H."/>
            <person name="Ohtoshi R."/>
            <person name="Tomita M."/>
            <person name="Numata K."/>
            <person name="Arakawa K."/>
        </authorList>
    </citation>
    <scope>NUCLEOTIDE SEQUENCE [LARGE SCALE GENOMIC DNA]</scope>
</reference>
<feature type="compositionally biased region" description="Basic residues" evidence="1">
    <location>
        <begin position="1"/>
        <end position="17"/>
    </location>
</feature>
<evidence type="ECO:0000313" key="2">
    <source>
        <dbReference type="EMBL" id="GBP48236.1"/>
    </source>
</evidence>
<proteinExistence type="predicted"/>
<feature type="region of interest" description="Disordered" evidence="1">
    <location>
        <begin position="1"/>
        <end position="21"/>
    </location>
</feature>
<accession>A0A4C1WA13</accession>
<dbReference type="Proteomes" id="UP000299102">
    <property type="component" value="Unassembled WGS sequence"/>
</dbReference>
<comment type="caution">
    <text evidence="2">The sequence shown here is derived from an EMBL/GenBank/DDBJ whole genome shotgun (WGS) entry which is preliminary data.</text>
</comment>
<gene>
    <name evidence="2" type="ORF">EVAR_96825_1</name>
</gene>
<dbReference type="EMBL" id="BGZK01000519">
    <property type="protein sequence ID" value="GBP48236.1"/>
    <property type="molecule type" value="Genomic_DNA"/>
</dbReference>
<name>A0A4C1WA13_EUMVA</name>
<keyword evidence="3" id="KW-1185">Reference proteome</keyword>
<dbReference type="AlphaFoldDB" id="A0A4C1WA13"/>
<sequence>MGRSRRRWRRRRTKRRIGKDGSEEPSFIVRRELFRSIWAANSRLLNKNNCKPIITLRCDQPISAYERQKRKTIRKMKKTCIKLLRRRSYRQKRYIKQTSHAIQSASEASRIPDVNILIGKLNRRRLKRRRTRKVKKIKTQPPADSFTEFSLMYEPYPVPLEEEEPEKPTSTRSRIYFRSGPIVTKSGSDDGIPGKSRDILKYYRQVVLELFFSYSSFCI</sequence>
<protein>
    <submittedName>
        <fullName evidence="2">Uncharacterized protein</fullName>
    </submittedName>
</protein>
<evidence type="ECO:0000256" key="1">
    <source>
        <dbReference type="SAM" id="MobiDB-lite"/>
    </source>
</evidence>
<evidence type="ECO:0000313" key="3">
    <source>
        <dbReference type="Proteomes" id="UP000299102"/>
    </source>
</evidence>